<dbReference type="PROSITE" id="PS51257">
    <property type="entry name" value="PROKAR_LIPOPROTEIN"/>
    <property type="match status" value="1"/>
</dbReference>
<dbReference type="InterPro" id="IPR050248">
    <property type="entry name" value="Polysacc_deacetylase_ArnD"/>
</dbReference>
<dbReference type="Pfam" id="PF01522">
    <property type="entry name" value="Polysacc_deac_1"/>
    <property type="match status" value="1"/>
</dbReference>
<proteinExistence type="predicted"/>
<evidence type="ECO:0000256" key="4">
    <source>
        <dbReference type="SAM" id="SignalP"/>
    </source>
</evidence>
<accession>A0ABS4XF13</accession>
<dbReference type="EMBL" id="JAGIOF010000001">
    <property type="protein sequence ID" value="MBP2387050.1"/>
    <property type="molecule type" value="Genomic_DNA"/>
</dbReference>
<name>A0ABS4XF13_9MICC</name>
<feature type="signal peptide" evidence="4">
    <location>
        <begin position="1"/>
        <end position="17"/>
    </location>
</feature>
<evidence type="ECO:0000313" key="6">
    <source>
        <dbReference type="EMBL" id="MBP2387050.1"/>
    </source>
</evidence>
<dbReference type="SUPFAM" id="SSF88713">
    <property type="entry name" value="Glycoside hydrolase/deacetylase"/>
    <property type="match status" value="1"/>
</dbReference>
<comment type="caution">
    <text evidence="6">The sequence shown here is derived from an EMBL/GenBank/DDBJ whole genome shotgun (WGS) entry which is preliminary data.</text>
</comment>
<dbReference type="PROSITE" id="PS51677">
    <property type="entry name" value="NODB"/>
    <property type="match status" value="1"/>
</dbReference>
<feature type="chain" id="PRO_5045757030" evidence="4">
    <location>
        <begin position="18"/>
        <end position="269"/>
    </location>
</feature>
<dbReference type="InterPro" id="IPR006311">
    <property type="entry name" value="TAT_signal"/>
</dbReference>
<evidence type="ECO:0000256" key="1">
    <source>
        <dbReference type="ARBA" id="ARBA00022723"/>
    </source>
</evidence>
<evidence type="ECO:0000313" key="7">
    <source>
        <dbReference type="Proteomes" id="UP001296993"/>
    </source>
</evidence>
<feature type="region of interest" description="Disordered" evidence="3">
    <location>
        <begin position="42"/>
        <end position="64"/>
    </location>
</feature>
<dbReference type="Proteomes" id="UP001296993">
    <property type="component" value="Unassembled WGS sequence"/>
</dbReference>
<protein>
    <submittedName>
        <fullName evidence="6">Peptidoglycan/xylan/chitin deacetylase (PgdA/CDA1 family)</fullName>
    </submittedName>
</protein>
<dbReference type="RefSeq" id="WP_209998863.1">
    <property type="nucleotide sequence ID" value="NZ_BAAAJY010000005.1"/>
</dbReference>
<gene>
    <name evidence="6" type="ORF">JOF47_002561</name>
</gene>
<organism evidence="6 7">
    <name type="scientific">Paeniglutamicibacter kerguelensis</name>
    <dbReference type="NCBI Taxonomy" id="254788"/>
    <lineage>
        <taxon>Bacteria</taxon>
        <taxon>Bacillati</taxon>
        <taxon>Actinomycetota</taxon>
        <taxon>Actinomycetes</taxon>
        <taxon>Micrococcales</taxon>
        <taxon>Micrococcaceae</taxon>
        <taxon>Paeniglutamicibacter</taxon>
    </lineage>
</organism>
<feature type="domain" description="NodB homology" evidence="5">
    <location>
        <begin position="72"/>
        <end position="244"/>
    </location>
</feature>
<dbReference type="Gene3D" id="3.20.20.370">
    <property type="entry name" value="Glycoside hydrolase/deacetylase"/>
    <property type="match status" value="1"/>
</dbReference>
<keyword evidence="7" id="KW-1185">Reference proteome</keyword>
<dbReference type="InterPro" id="IPR011330">
    <property type="entry name" value="Glyco_hydro/deAcase_b/a-brl"/>
</dbReference>
<evidence type="ECO:0000256" key="2">
    <source>
        <dbReference type="ARBA" id="ARBA00022801"/>
    </source>
</evidence>
<dbReference type="PANTHER" id="PTHR10587:SF133">
    <property type="entry name" value="CHITIN DEACETYLASE 1-RELATED"/>
    <property type="match status" value="1"/>
</dbReference>
<reference evidence="6 7" key="1">
    <citation type="submission" date="2021-03" db="EMBL/GenBank/DDBJ databases">
        <title>Sequencing the genomes of 1000 actinobacteria strains.</title>
        <authorList>
            <person name="Klenk H.-P."/>
        </authorList>
    </citation>
    <scope>NUCLEOTIDE SEQUENCE [LARGE SCALE GENOMIC DNA]</scope>
    <source>
        <strain evidence="6 7">DSM 15797</strain>
    </source>
</reference>
<dbReference type="InterPro" id="IPR002509">
    <property type="entry name" value="NODB_dom"/>
</dbReference>
<evidence type="ECO:0000259" key="5">
    <source>
        <dbReference type="PROSITE" id="PS51677"/>
    </source>
</evidence>
<dbReference type="PROSITE" id="PS51318">
    <property type="entry name" value="TAT"/>
    <property type="match status" value="1"/>
</dbReference>
<evidence type="ECO:0000256" key="3">
    <source>
        <dbReference type="SAM" id="MobiDB-lite"/>
    </source>
</evidence>
<dbReference type="PANTHER" id="PTHR10587">
    <property type="entry name" value="GLYCOSYL TRANSFERASE-RELATED"/>
    <property type="match status" value="1"/>
</dbReference>
<keyword evidence="1" id="KW-0479">Metal-binding</keyword>
<keyword evidence="4" id="KW-0732">Signal</keyword>
<sequence length="269" mass="28765">MSSRLAALRIATAAALALSLAGCSAPLSEKWVRYSFAQAPEDSGQATATPPATASSVEPQAERTPPNCSKVKCVALTFDDGPGKYTPELLSLLDQYDAKATFFLIGGNVKKHPQIVRDEVAKGHEIGNHTWSHEDLTKVSVAAAKRDMQKTDDAIKEAAGVDPTLVRPPFGSLPASLKKNLSVPIALWDVDTLDWQTRNTKSTIKTAEKIVPGSIVLMHDIHKSTVDAMPTILKDLSTKGYHFVTVTELIGSPKPGIGYGSGQHPTAKD</sequence>
<dbReference type="CDD" id="cd10954">
    <property type="entry name" value="CE4_CtAXE_like"/>
    <property type="match status" value="1"/>
</dbReference>
<keyword evidence="2" id="KW-0378">Hydrolase</keyword>